<dbReference type="FunFam" id="1.20.140.10:FF:000010">
    <property type="entry name" value="Acyl-coenzyme A oxidase"/>
    <property type="match status" value="1"/>
</dbReference>
<keyword evidence="18" id="KW-0496">Mitochondrion</keyword>
<geneLocation type="mitochondrion" evidence="18"/>
<evidence type="ECO:0000256" key="8">
    <source>
        <dbReference type="ARBA" id="ARBA00023098"/>
    </source>
</evidence>
<evidence type="ECO:0000256" key="10">
    <source>
        <dbReference type="PIRNR" id="PIRNR000168"/>
    </source>
</evidence>
<dbReference type="InterPro" id="IPR006091">
    <property type="entry name" value="Acyl-CoA_Oxase/DH_mid-dom"/>
</dbReference>
<feature type="active site" description="Proton acceptor" evidence="11">
    <location>
        <position position="457"/>
    </location>
</feature>
<gene>
    <name evidence="17" type="ORF">PBRA_009172</name>
    <name evidence="18" type="ORF">PLBR_LOCUS8768</name>
</gene>
<evidence type="ECO:0000259" key="14">
    <source>
        <dbReference type="Pfam" id="PF01756"/>
    </source>
</evidence>
<dbReference type="OrthoDB" id="538336at2759"/>
<feature type="domain" description="Acyl-CoA oxidase C-alpha1" evidence="16">
    <location>
        <begin position="320"/>
        <end position="471"/>
    </location>
</feature>
<protein>
    <recommendedName>
        <fullName evidence="10">Acyl-coenzyme A oxidase</fullName>
    </recommendedName>
</protein>
<keyword evidence="5 10" id="KW-0274">FAD</keyword>
<comment type="cofactor">
    <cofactor evidence="1">
        <name>FAD</name>
        <dbReference type="ChEBI" id="CHEBI:57692"/>
    </cofactor>
</comment>
<dbReference type="InterPro" id="IPR002655">
    <property type="entry name" value="Acyl-CoA_oxidase_C"/>
</dbReference>
<dbReference type="InterPro" id="IPR046373">
    <property type="entry name" value="Acyl-CoA_Oxase/DH_mid-dom_sf"/>
</dbReference>
<keyword evidence="8" id="KW-0443">Lipid metabolism</keyword>
<organism evidence="17 19">
    <name type="scientific">Plasmodiophora brassicae</name>
    <name type="common">Clubroot disease agent</name>
    <dbReference type="NCBI Taxonomy" id="37360"/>
    <lineage>
        <taxon>Eukaryota</taxon>
        <taxon>Sar</taxon>
        <taxon>Rhizaria</taxon>
        <taxon>Endomyxa</taxon>
        <taxon>Phytomyxea</taxon>
        <taxon>Plasmodiophorida</taxon>
        <taxon>Plasmodiophoridae</taxon>
        <taxon>Plasmodiophora</taxon>
    </lineage>
</organism>
<name>A0A0G4J6D4_PLABS</name>
<evidence type="ECO:0000256" key="3">
    <source>
        <dbReference type="ARBA" id="ARBA00006288"/>
    </source>
</evidence>
<evidence type="ECO:0000313" key="17">
    <source>
        <dbReference type="EMBL" id="CEP02954.1"/>
    </source>
</evidence>
<dbReference type="OMA" id="GYLLDWI"/>
<evidence type="ECO:0000256" key="1">
    <source>
        <dbReference type="ARBA" id="ARBA00001974"/>
    </source>
</evidence>
<accession>A0A0G4J6D4</accession>
<dbReference type="InterPro" id="IPR009100">
    <property type="entry name" value="AcylCoA_DH/oxidase_NM_dom_sf"/>
</dbReference>
<evidence type="ECO:0000313" key="18">
    <source>
        <dbReference type="EMBL" id="SPR01553.1"/>
    </source>
</evidence>
<dbReference type="EMBL" id="OVEO01000018">
    <property type="protein sequence ID" value="SPR01553.1"/>
    <property type="molecule type" value="Genomic_DNA"/>
</dbReference>
<evidence type="ECO:0000256" key="12">
    <source>
        <dbReference type="PIRSR" id="PIRSR000168-2"/>
    </source>
</evidence>
<dbReference type="PANTHER" id="PTHR10909">
    <property type="entry name" value="ELECTRON TRANSPORT OXIDOREDUCTASE"/>
    <property type="match status" value="1"/>
</dbReference>
<dbReference type="PANTHER" id="PTHR10909:SF382">
    <property type="entry name" value="ACYL-COENZYME A OXIDASE"/>
    <property type="match status" value="1"/>
</dbReference>
<dbReference type="GO" id="GO:0005504">
    <property type="term" value="F:fatty acid binding"/>
    <property type="evidence" value="ECO:0007669"/>
    <property type="project" value="TreeGrafter"/>
</dbReference>
<sequence length="644" mass="71129">MTTSTSHRRLQHIASSSHVGRSATASASPASLSNSMSTDDLRRLIQAPPKFDVARLKHILDHDNHEMRDSLREFLRQPLFTPRYHVSMRFERELALERLQRLCDAGYISVLDFWKDPRRIFAAHEIGGIPDGSCATKMTVQFNLFGGTVLKLGTKRHHDTYVKGIDNLSVLGCFGLTELGYGNNAVEMETTATYDTETQEFIVNSPTPLAQKYWITNSAVHAKWCVVFAQLYVGGKHHGVHAFVVRIRNEDMSVCPGVRIDDMGHKIALNGVDNGKLHFEHVRIPRENLLNRYSDVSPDGVFTSEIPKIRDRFLKVADQLLSGRICIASMLIGACKVAVAVAVRYSATRLTVGPSGKSDTPILQYQLQQRALMPLLARIYALNIALNYVKDRYAYVVGDSSDHQDIVILCCAVKPIIAWHSERCGTICRERCGGQGFLSANQIGNVIGFAHAGMTAEGDNRVLWQKVAKEILDRVQAGKHGFGKPGNHPLSGLLVRREKLLLKQLITAMAAAGSSPSNQFNVWMKKESDTIQSLALAYTERIVDEQFEIVIQQESGESASILSTIRSLFLHDCVESNLSWFICNGLVSPTEGLAVQSGARSLCSALGNVSLALVEGFGIPNHLLSAPIAQDWVRYNVGPNNGEL</sequence>
<dbReference type="Pfam" id="PF22924">
    <property type="entry name" value="ACOX_C_alpha1"/>
    <property type="match status" value="1"/>
</dbReference>
<dbReference type="GO" id="GO:0055088">
    <property type="term" value="P:lipid homeostasis"/>
    <property type="evidence" value="ECO:0007669"/>
    <property type="project" value="TreeGrafter"/>
</dbReference>
<dbReference type="Pfam" id="PF01756">
    <property type="entry name" value="ACOX"/>
    <property type="match status" value="1"/>
</dbReference>
<dbReference type="EMBL" id="CDSF01000134">
    <property type="protein sequence ID" value="CEP02954.1"/>
    <property type="molecule type" value="Genomic_DNA"/>
</dbReference>
<keyword evidence="4 10" id="KW-0285">Flavoprotein</keyword>
<dbReference type="FunFam" id="2.40.110.10:FF:000005">
    <property type="entry name" value="Acyl-coenzyme A oxidase"/>
    <property type="match status" value="1"/>
</dbReference>
<dbReference type="STRING" id="37360.A0A0G4J6D4"/>
<dbReference type="GO" id="GO:0033540">
    <property type="term" value="P:fatty acid beta-oxidation using acyl-CoA oxidase"/>
    <property type="evidence" value="ECO:0007669"/>
    <property type="project" value="TreeGrafter"/>
</dbReference>
<evidence type="ECO:0000256" key="6">
    <source>
        <dbReference type="ARBA" id="ARBA00022832"/>
    </source>
</evidence>
<dbReference type="AlphaFoldDB" id="A0A0G4J6D4"/>
<dbReference type="Gene3D" id="1.20.140.10">
    <property type="entry name" value="Butyryl-CoA Dehydrogenase, subunit A, domain 3"/>
    <property type="match status" value="2"/>
</dbReference>
<dbReference type="InterPro" id="IPR012258">
    <property type="entry name" value="Acyl-CoA_oxidase"/>
</dbReference>
<feature type="compositionally biased region" description="Basic residues" evidence="13">
    <location>
        <begin position="1"/>
        <end position="11"/>
    </location>
</feature>
<evidence type="ECO:0000256" key="4">
    <source>
        <dbReference type="ARBA" id="ARBA00022630"/>
    </source>
</evidence>
<dbReference type="Proteomes" id="UP000290189">
    <property type="component" value="Unassembled WGS sequence"/>
</dbReference>
<evidence type="ECO:0000313" key="20">
    <source>
        <dbReference type="Proteomes" id="UP000290189"/>
    </source>
</evidence>
<feature type="binding site" evidence="12">
    <location>
        <position position="177"/>
    </location>
    <ligand>
        <name>FAD</name>
        <dbReference type="ChEBI" id="CHEBI:57692"/>
    </ligand>
</feature>
<dbReference type="SUPFAM" id="SSF56645">
    <property type="entry name" value="Acyl-CoA dehydrogenase NM domain-like"/>
    <property type="match status" value="1"/>
</dbReference>
<dbReference type="SUPFAM" id="SSF47203">
    <property type="entry name" value="Acyl-CoA dehydrogenase C-terminal domain-like"/>
    <property type="match status" value="2"/>
</dbReference>
<reference evidence="17 19" key="1">
    <citation type="submission" date="2015-02" db="EMBL/GenBank/DDBJ databases">
        <authorList>
            <person name="Chooi Y.-H."/>
        </authorList>
    </citation>
    <scope>NUCLEOTIDE SEQUENCE [LARGE SCALE GENOMIC DNA]</scope>
    <source>
        <strain evidence="17">E3</strain>
    </source>
</reference>
<evidence type="ECO:0000256" key="7">
    <source>
        <dbReference type="ARBA" id="ARBA00023002"/>
    </source>
</evidence>
<feature type="compositionally biased region" description="Low complexity" evidence="13">
    <location>
        <begin position="22"/>
        <end position="35"/>
    </location>
</feature>
<evidence type="ECO:0000256" key="5">
    <source>
        <dbReference type="ARBA" id="ARBA00022827"/>
    </source>
</evidence>
<dbReference type="Proteomes" id="UP000039324">
    <property type="component" value="Unassembled WGS sequence"/>
</dbReference>
<evidence type="ECO:0000259" key="15">
    <source>
        <dbReference type="Pfam" id="PF02770"/>
    </source>
</evidence>
<keyword evidence="19" id="KW-1185">Reference proteome</keyword>
<evidence type="ECO:0000256" key="2">
    <source>
        <dbReference type="ARBA" id="ARBA00004275"/>
    </source>
</evidence>
<comment type="subcellular location">
    <subcellularLocation>
        <location evidence="2">Peroxisome</location>
    </subcellularLocation>
</comment>
<evidence type="ECO:0000256" key="11">
    <source>
        <dbReference type="PIRSR" id="PIRSR000168-1"/>
    </source>
</evidence>
<proteinExistence type="inferred from homology"/>
<dbReference type="InterPro" id="IPR036250">
    <property type="entry name" value="AcylCo_DH-like_C"/>
</dbReference>
<comment type="similarity">
    <text evidence="3 10">Belongs to the acyl-CoA oxidase family.</text>
</comment>
<evidence type="ECO:0000259" key="16">
    <source>
        <dbReference type="Pfam" id="PF22924"/>
    </source>
</evidence>
<dbReference type="GO" id="GO:0005777">
    <property type="term" value="C:peroxisome"/>
    <property type="evidence" value="ECO:0007669"/>
    <property type="project" value="UniProtKB-SubCell"/>
</dbReference>
<dbReference type="Pfam" id="PF02770">
    <property type="entry name" value="Acyl-CoA_dh_M"/>
    <property type="match status" value="1"/>
</dbReference>
<keyword evidence="9" id="KW-0576">Peroxisome</keyword>
<evidence type="ECO:0000256" key="9">
    <source>
        <dbReference type="ARBA" id="ARBA00023140"/>
    </source>
</evidence>
<dbReference type="GO" id="GO:0071949">
    <property type="term" value="F:FAD binding"/>
    <property type="evidence" value="ECO:0007669"/>
    <property type="project" value="InterPro"/>
</dbReference>
<dbReference type="Gene3D" id="2.40.110.10">
    <property type="entry name" value="Butyryl-CoA Dehydrogenase, subunit A, domain 2"/>
    <property type="match status" value="1"/>
</dbReference>
<dbReference type="PIRSF" id="PIRSF000168">
    <property type="entry name" value="Acyl-CoA_oxidase"/>
    <property type="match status" value="1"/>
</dbReference>
<feature type="domain" description="Acyl-CoA oxidase C-terminal" evidence="14">
    <location>
        <begin position="501"/>
        <end position="629"/>
    </location>
</feature>
<keyword evidence="6" id="KW-0276">Fatty acid metabolism</keyword>
<keyword evidence="7" id="KW-0560">Oxidoreductase</keyword>
<feature type="region of interest" description="Disordered" evidence="13">
    <location>
        <begin position="1"/>
        <end position="35"/>
    </location>
</feature>
<dbReference type="InterPro" id="IPR055060">
    <property type="entry name" value="ACOX_C_alpha1"/>
</dbReference>
<evidence type="ECO:0000256" key="13">
    <source>
        <dbReference type="SAM" id="MobiDB-lite"/>
    </source>
</evidence>
<reference evidence="18 20" key="2">
    <citation type="submission" date="2018-03" db="EMBL/GenBank/DDBJ databases">
        <authorList>
            <person name="Fogelqvist J."/>
        </authorList>
    </citation>
    <scope>NUCLEOTIDE SEQUENCE [LARGE SCALE GENOMIC DNA]</scope>
</reference>
<dbReference type="GO" id="GO:0003997">
    <property type="term" value="F:acyl-CoA oxidase activity"/>
    <property type="evidence" value="ECO:0007669"/>
    <property type="project" value="InterPro"/>
</dbReference>
<evidence type="ECO:0000313" key="19">
    <source>
        <dbReference type="Proteomes" id="UP000039324"/>
    </source>
</evidence>
<feature type="domain" description="Acyl-CoA oxidase/dehydrogenase middle" evidence="15">
    <location>
        <begin position="173"/>
        <end position="282"/>
    </location>
</feature>